<reference evidence="9" key="1">
    <citation type="submission" date="2023-08" db="EMBL/GenBank/DDBJ databases">
        <authorList>
            <person name="Audoor S."/>
            <person name="Bilcke G."/>
        </authorList>
    </citation>
    <scope>NUCLEOTIDE SEQUENCE</scope>
</reference>
<keyword evidence="7" id="KW-1133">Transmembrane helix</keyword>
<evidence type="ECO:0000313" key="9">
    <source>
        <dbReference type="EMBL" id="CAJ1968585.1"/>
    </source>
</evidence>
<dbReference type="GO" id="GO:0005886">
    <property type="term" value="C:plasma membrane"/>
    <property type="evidence" value="ECO:0007669"/>
    <property type="project" value="TreeGrafter"/>
</dbReference>
<feature type="transmembrane region" description="Helical" evidence="7">
    <location>
        <begin position="156"/>
        <end position="177"/>
    </location>
</feature>
<keyword evidence="10" id="KW-1185">Reference proteome</keyword>
<comment type="caution">
    <text evidence="5">Lacks conserved residue(s) required for the propagation of feature annotation.</text>
</comment>
<comment type="caution">
    <text evidence="9">The sequence shown here is derived from an EMBL/GenBank/DDBJ whole genome shotgun (WGS) entry which is preliminary data.</text>
</comment>
<evidence type="ECO:0000256" key="6">
    <source>
        <dbReference type="SAM" id="MobiDB-lite"/>
    </source>
</evidence>
<feature type="domain" description="EGF-like" evidence="8">
    <location>
        <begin position="102"/>
        <end position="141"/>
    </location>
</feature>
<dbReference type="EMBL" id="CAKOGP040002391">
    <property type="protein sequence ID" value="CAJ1968585.1"/>
    <property type="molecule type" value="Genomic_DNA"/>
</dbReference>
<dbReference type="PROSITE" id="PS50026">
    <property type="entry name" value="EGF_3"/>
    <property type="match status" value="2"/>
</dbReference>
<evidence type="ECO:0000256" key="1">
    <source>
        <dbReference type="ARBA" id="ARBA00022536"/>
    </source>
</evidence>
<dbReference type="Proteomes" id="UP001295423">
    <property type="component" value="Unassembled WGS sequence"/>
</dbReference>
<feature type="disulfide bond" evidence="5">
    <location>
        <begin position="47"/>
        <end position="56"/>
    </location>
</feature>
<proteinExistence type="predicted"/>
<keyword evidence="2" id="KW-0732">Signal</keyword>
<feature type="disulfide bond" evidence="5">
    <location>
        <begin position="112"/>
        <end position="129"/>
    </location>
</feature>
<dbReference type="AlphaFoldDB" id="A0AAD2GBG7"/>
<feature type="domain" description="EGF-like" evidence="8">
    <location>
        <begin position="14"/>
        <end position="57"/>
    </location>
</feature>
<feature type="region of interest" description="Disordered" evidence="6">
    <location>
        <begin position="203"/>
        <end position="243"/>
    </location>
</feature>
<keyword evidence="3" id="KW-0677">Repeat</keyword>
<keyword evidence="4 5" id="KW-1015">Disulfide bond</keyword>
<dbReference type="SMART" id="SM00181">
    <property type="entry name" value="EGF"/>
    <property type="match status" value="3"/>
</dbReference>
<keyword evidence="1 5" id="KW-0245">EGF-like domain</keyword>
<dbReference type="SUPFAM" id="SSF57196">
    <property type="entry name" value="EGF/Laminin"/>
    <property type="match status" value="2"/>
</dbReference>
<evidence type="ECO:0000256" key="3">
    <source>
        <dbReference type="ARBA" id="ARBA00022737"/>
    </source>
</evidence>
<keyword evidence="7" id="KW-0472">Membrane</keyword>
<protein>
    <recommendedName>
        <fullName evidence="8">EGF-like domain-containing protein</fullName>
    </recommendedName>
</protein>
<evidence type="ECO:0000313" key="10">
    <source>
        <dbReference type="Proteomes" id="UP001295423"/>
    </source>
</evidence>
<feature type="disulfide bond" evidence="5">
    <location>
        <begin position="131"/>
        <end position="140"/>
    </location>
</feature>
<name>A0AAD2GBG7_9STRA</name>
<evidence type="ECO:0000256" key="7">
    <source>
        <dbReference type="SAM" id="Phobius"/>
    </source>
</evidence>
<dbReference type="Gene3D" id="2.10.25.10">
    <property type="entry name" value="Laminin"/>
    <property type="match status" value="3"/>
</dbReference>
<dbReference type="InterPro" id="IPR051022">
    <property type="entry name" value="Notch_Cell-Fate_Det"/>
</dbReference>
<evidence type="ECO:0000256" key="2">
    <source>
        <dbReference type="ARBA" id="ARBA00022729"/>
    </source>
</evidence>
<sequence>MLLLILSTYCSEALDGVCKANRDCLHDGYCDDVSNQQSHVYDSKCICTQNYTGPYCETPKIATALDCVANADCQNGGTCKFLSISSAGIQSQGICECPSDHYGYHCQEKCPCHNGGSCNTEYSTGAYECQCTKEFYGPLCVFRWEGEREEADTGKAMLISIVAISFGIFFCLVCSIASSSRGVGNENIGKKVGLERMEDGTIVYRSKEEEGENKAEGGIPGTPRTDPVLDDSEPDNLTDLELT</sequence>
<dbReference type="GO" id="GO:0032991">
    <property type="term" value="C:protein-containing complex"/>
    <property type="evidence" value="ECO:0007669"/>
    <property type="project" value="TreeGrafter"/>
</dbReference>
<dbReference type="PANTHER" id="PTHR24049">
    <property type="entry name" value="CRUMBS FAMILY MEMBER"/>
    <property type="match status" value="1"/>
</dbReference>
<dbReference type="InterPro" id="IPR000742">
    <property type="entry name" value="EGF"/>
</dbReference>
<keyword evidence="7" id="KW-0812">Transmembrane</keyword>
<dbReference type="GO" id="GO:0007157">
    <property type="term" value="P:heterophilic cell-cell adhesion via plasma membrane cell adhesion molecules"/>
    <property type="evidence" value="ECO:0007669"/>
    <property type="project" value="TreeGrafter"/>
</dbReference>
<dbReference type="PROSITE" id="PS00022">
    <property type="entry name" value="EGF_1"/>
    <property type="match status" value="2"/>
</dbReference>
<evidence type="ECO:0000256" key="5">
    <source>
        <dbReference type="PROSITE-ProRule" id="PRU00076"/>
    </source>
</evidence>
<dbReference type="GO" id="GO:0045197">
    <property type="term" value="P:establishment or maintenance of epithelial cell apical/basal polarity"/>
    <property type="evidence" value="ECO:0007669"/>
    <property type="project" value="TreeGrafter"/>
</dbReference>
<gene>
    <name evidence="9" type="ORF">CYCCA115_LOCUS23308</name>
</gene>
<accession>A0AAD2GBG7</accession>
<evidence type="ECO:0000259" key="8">
    <source>
        <dbReference type="PROSITE" id="PS50026"/>
    </source>
</evidence>
<dbReference type="PANTHER" id="PTHR24049:SF22">
    <property type="entry name" value="DROSOPHILA CRUMBS HOMOLOG"/>
    <property type="match status" value="1"/>
</dbReference>
<evidence type="ECO:0000256" key="4">
    <source>
        <dbReference type="ARBA" id="ARBA00023157"/>
    </source>
</evidence>
<organism evidence="9 10">
    <name type="scientific">Cylindrotheca closterium</name>
    <dbReference type="NCBI Taxonomy" id="2856"/>
    <lineage>
        <taxon>Eukaryota</taxon>
        <taxon>Sar</taxon>
        <taxon>Stramenopiles</taxon>
        <taxon>Ochrophyta</taxon>
        <taxon>Bacillariophyta</taxon>
        <taxon>Bacillariophyceae</taxon>
        <taxon>Bacillariophycidae</taxon>
        <taxon>Bacillariales</taxon>
        <taxon>Bacillariaceae</taxon>
        <taxon>Cylindrotheca</taxon>
    </lineage>
</organism>
<feature type="compositionally biased region" description="Acidic residues" evidence="6">
    <location>
        <begin position="228"/>
        <end position="243"/>
    </location>
</feature>
<feature type="compositionally biased region" description="Basic and acidic residues" evidence="6">
    <location>
        <begin position="203"/>
        <end position="215"/>
    </location>
</feature>